<dbReference type="InterPro" id="IPR024420">
    <property type="entry name" value="TRAPP_III_complex_Trs85"/>
</dbReference>
<feature type="region of interest" description="Disordered" evidence="1">
    <location>
        <begin position="694"/>
        <end position="725"/>
    </location>
</feature>
<dbReference type="Proteomes" id="UP000019373">
    <property type="component" value="Unassembled WGS sequence"/>
</dbReference>
<dbReference type="OMA" id="PHMENRV"/>
<keyword evidence="3" id="KW-1185">Reference proteome</keyword>
<feature type="region of interest" description="Disordered" evidence="1">
    <location>
        <begin position="740"/>
        <end position="760"/>
    </location>
</feature>
<evidence type="ECO:0000256" key="1">
    <source>
        <dbReference type="SAM" id="MobiDB-lite"/>
    </source>
</evidence>
<dbReference type="PANTHER" id="PTHR12975">
    <property type="entry name" value="TRANSPORT PROTEIN TRAPP"/>
    <property type="match status" value="1"/>
</dbReference>
<proteinExistence type="predicted"/>
<dbReference type="AlphaFoldDB" id="U1G2Q2"/>
<dbReference type="eggNOG" id="KOG1938">
    <property type="taxonomic scope" value="Eukaryota"/>
</dbReference>
<evidence type="ECO:0000313" key="2">
    <source>
        <dbReference type="EMBL" id="ERF71562.1"/>
    </source>
</evidence>
<dbReference type="RefSeq" id="XP_007802771.1">
    <property type="nucleotide sequence ID" value="XM_007804580.1"/>
</dbReference>
<accession>U1G2Q2</accession>
<dbReference type="GeneID" id="19235612"/>
<dbReference type="OrthoDB" id="203724at2759"/>
<dbReference type="PANTHER" id="PTHR12975:SF6">
    <property type="entry name" value="TRAFFICKING PROTEIN PARTICLE COMPLEX SUBUNIT 8"/>
    <property type="match status" value="1"/>
</dbReference>
<dbReference type="HOGENOM" id="CLU_014185_0_0_1"/>
<feature type="compositionally biased region" description="Low complexity" evidence="1">
    <location>
        <begin position="40"/>
        <end position="60"/>
    </location>
</feature>
<sequence>MTSPEDDVAPVKPPPPSLSTVIPLPVAKTRSPERDESPQTSTASLPLRTSSPPASTPPTSIGISERISRSVSPHGRLSRSVSRMGRSSIASPLSSYSDTYDDTRSLIVRSFSPAVAIYASPDTDEIARNKGFKNGFREMVRPFGERVTGKVVVRDSVGSSRAWDDFGVRFTNLGEDFGNDRGSMNPKYGSPFTRLEELLERYMEMPSDGLDTYSSDGRLMRPDGTTSQMSPYYRLFLSRLLSATMVSPHETFLHPVACVIAISSGNEAPIETLRQLYAQTAQGSKVSPSFVNPEYLRYYVLVHDEDRDDLSKSKALFDQMKRHFGIHCHLLRLRSDECLPSDDDSVEVPACEWLSPAEDLVRLNEIDNLIDMDIDLSYLFESDVTALKSLVRELVAQSVIPHMENRVALWNDQVASRRRGISGRFMSISKKWTGFGSISSRNSSSQSGSGSGVSGNYDSLQGIYRYDTPEALLRKLADYAFLLRDYKLAASTYEMLRTDYGNDKAWKHHAGANEMCAISNLLNPMATAAKTRVDGFDQMMETASYSYLTRCSDPQNALRCIVLGVELLKVRGRTAAETAAKWAIRIQELGLVGAVGHVLVSERVASCFAAQVGTGSGAFSGRKRKAAFWSIMAADEWFKLGKTELAAGRLEDADAFYGSIVSSEGTERFKEMSLFLEQLHLAINMKNASRSRNVSNVSNGVLKPEEEASKQLTEETSEQLSAPGHRRSMLCADNLLDTGLLSPGRLPRPDPFPHEDDDFE</sequence>
<name>U1G2Q2_ENDPU</name>
<feature type="compositionally biased region" description="Basic and acidic residues" evidence="1">
    <location>
        <begin position="703"/>
        <end position="713"/>
    </location>
</feature>
<reference evidence="3" key="1">
    <citation type="journal article" date="2014" name="BMC Genomics">
        <title>Genome characteristics reveal the impact of lichenization on lichen-forming fungus Endocarpon pusillum Hedwig (Verrucariales, Ascomycota).</title>
        <authorList>
            <person name="Wang Y.-Y."/>
            <person name="Liu B."/>
            <person name="Zhang X.-Y."/>
            <person name="Zhou Q.-M."/>
            <person name="Zhang T."/>
            <person name="Li H."/>
            <person name="Yu Y.-F."/>
            <person name="Zhang X.-L."/>
            <person name="Hao X.-Y."/>
            <person name="Wang M."/>
            <person name="Wang L."/>
            <person name="Wei J.-C."/>
        </authorList>
    </citation>
    <scope>NUCLEOTIDE SEQUENCE [LARGE SCALE GENOMIC DNA]</scope>
    <source>
        <strain evidence="3">Z07020 / HMAS-L-300199</strain>
    </source>
</reference>
<gene>
    <name evidence="2" type="ORF">EPUS_00551</name>
</gene>
<dbReference type="EMBL" id="KE721204">
    <property type="protein sequence ID" value="ERF71562.1"/>
    <property type="molecule type" value="Genomic_DNA"/>
</dbReference>
<feature type="region of interest" description="Disordered" evidence="1">
    <location>
        <begin position="1"/>
        <end position="95"/>
    </location>
</feature>
<organism evidence="2 3">
    <name type="scientific">Endocarpon pusillum (strain Z07020 / HMAS-L-300199)</name>
    <name type="common">Lichen-forming fungus</name>
    <dbReference type="NCBI Taxonomy" id="1263415"/>
    <lineage>
        <taxon>Eukaryota</taxon>
        <taxon>Fungi</taxon>
        <taxon>Dikarya</taxon>
        <taxon>Ascomycota</taxon>
        <taxon>Pezizomycotina</taxon>
        <taxon>Eurotiomycetes</taxon>
        <taxon>Chaetothyriomycetidae</taxon>
        <taxon>Verrucariales</taxon>
        <taxon>Verrucariaceae</taxon>
        <taxon>Endocarpon</taxon>
    </lineage>
</organism>
<protein>
    <recommendedName>
        <fullName evidence="4">Transport protein particle subunit trs85-2</fullName>
    </recommendedName>
</protein>
<dbReference type="GO" id="GO:1990072">
    <property type="term" value="C:TRAPPIII protein complex"/>
    <property type="evidence" value="ECO:0007669"/>
    <property type="project" value="TreeGrafter"/>
</dbReference>
<evidence type="ECO:0000313" key="3">
    <source>
        <dbReference type="Proteomes" id="UP000019373"/>
    </source>
</evidence>
<dbReference type="Pfam" id="PF12739">
    <property type="entry name" value="TRAPPC-Trs85"/>
    <property type="match status" value="1"/>
</dbReference>
<evidence type="ECO:0008006" key="4">
    <source>
        <dbReference type="Google" id="ProtNLM"/>
    </source>
</evidence>